<evidence type="ECO:0000256" key="6">
    <source>
        <dbReference type="SAM" id="Phobius"/>
    </source>
</evidence>
<comment type="subcellular location">
    <subcellularLocation>
        <location evidence="1">Membrane</location>
        <topology evidence="1">Multi-pass membrane protein</topology>
    </subcellularLocation>
</comment>
<reference evidence="7 8" key="1">
    <citation type="submission" date="2020-06" db="EMBL/GenBank/DDBJ databases">
        <title>Sphingomonas hominis sp. nov., a member of the Sphingomonas, isolated from the hair of a 22-year-old girl.</title>
        <authorList>
            <person name="Zhang D.-F."/>
            <person name="Cui X.-W."/>
        </authorList>
    </citation>
    <scope>NUCLEOTIDE SEQUENCE [LARGE SCALE GENOMIC DNA]</scope>
    <source>
        <strain evidence="7 8">HHU CXW</strain>
    </source>
</reference>
<evidence type="ECO:0000256" key="1">
    <source>
        <dbReference type="ARBA" id="ARBA00004141"/>
    </source>
</evidence>
<keyword evidence="8" id="KW-1185">Reference proteome</keyword>
<feature type="transmembrane region" description="Helical" evidence="6">
    <location>
        <begin position="46"/>
        <end position="70"/>
    </location>
</feature>
<comment type="caution">
    <text evidence="7">The sequence shown here is derived from an EMBL/GenBank/DDBJ whole genome shotgun (WGS) entry which is preliminary data.</text>
</comment>
<sequence>MSFVRWAAFVVPLVLLLGFLSGRSVPAGNENAWYVALAKPAFTPPGWVFPVAWTVLYILIGFALASILAARGARLRVLGAALFAGQFALNLAWTPLFFGAHKVGTALVVIVAILALSVATTYVFSRIRVSAAAMMVPYLAWLAFAGVLNWQIVQLNPNAETIVPAGGTSQMIG</sequence>
<dbReference type="Gene3D" id="1.20.1260.100">
    <property type="entry name" value="TspO/MBR protein"/>
    <property type="match status" value="1"/>
</dbReference>
<dbReference type="PANTHER" id="PTHR10057">
    <property type="entry name" value="PERIPHERAL-TYPE BENZODIAZEPINE RECEPTOR"/>
    <property type="match status" value="1"/>
</dbReference>
<keyword evidence="4 6" id="KW-1133">Transmembrane helix</keyword>
<keyword evidence="5 6" id="KW-0472">Membrane</keyword>
<dbReference type="PIRSF" id="PIRSF005859">
    <property type="entry name" value="PBR"/>
    <property type="match status" value="1"/>
</dbReference>
<dbReference type="Pfam" id="PF03073">
    <property type="entry name" value="TspO_MBR"/>
    <property type="match status" value="1"/>
</dbReference>
<evidence type="ECO:0000313" key="8">
    <source>
        <dbReference type="Proteomes" id="UP000621447"/>
    </source>
</evidence>
<evidence type="ECO:0000256" key="5">
    <source>
        <dbReference type="ARBA" id="ARBA00023136"/>
    </source>
</evidence>
<keyword evidence="3 6" id="KW-0812">Transmembrane</keyword>
<feature type="transmembrane region" description="Helical" evidence="6">
    <location>
        <begin position="131"/>
        <end position="152"/>
    </location>
</feature>
<dbReference type="InterPro" id="IPR038330">
    <property type="entry name" value="TspO/MBR-related_sf"/>
</dbReference>
<comment type="similarity">
    <text evidence="2">Belongs to the TspO/BZRP family.</text>
</comment>
<dbReference type="EMBL" id="JABULH010000004">
    <property type="protein sequence ID" value="NTS65596.1"/>
    <property type="molecule type" value="Genomic_DNA"/>
</dbReference>
<feature type="transmembrane region" description="Helical" evidence="6">
    <location>
        <begin position="104"/>
        <end position="124"/>
    </location>
</feature>
<proteinExistence type="inferred from homology"/>
<gene>
    <name evidence="7" type="ORF">HRV97_10530</name>
</gene>
<accession>A0ABX2JIZ6</accession>
<organism evidence="7 8">
    <name type="scientific">Sphingomonas hominis</name>
    <dbReference type="NCBI Taxonomy" id="2741495"/>
    <lineage>
        <taxon>Bacteria</taxon>
        <taxon>Pseudomonadati</taxon>
        <taxon>Pseudomonadota</taxon>
        <taxon>Alphaproteobacteria</taxon>
        <taxon>Sphingomonadales</taxon>
        <taxon>Sphingomonadaceae</taxon>
        <taxon>Sphingomonas</taxon>
    </lineage>
</organism>
<protein>
    <submittedName>
        <fullName evidence="7">Tryptophan-rich sensory protein</fullName>
    </submittedName>
</protein>
<dbReference type="InterPro" id="IPR004307">
    <property type="entry name" value="TspO_MBR"/>
</dbReference>
<dbReference type="CDD" id="cd15904">
    <property type="entry name" value="TSPO_MBR"/>
    <property type="match status" value="1"/>
</dbReference>
<dbReference type="Proteomes" id="UP000621447">
    <property type="component" value="Unassembled WGS sequence"/>
</dbReference>
<evidence type="ECO:0000256" key="2">
    <source>
        <dbReference type="ARBA" id="ARBA00007524"/>
    </source>
</evidence>
<evidence type="ECO:0000256" key="4">
    <source>
        <dbReference type="ARBA" id="ARBA00022989"/>
    </source>
</evidence>
<evidence type="ECO:0000256" key="3">
    <source>
        <dbReference type="ARBA" id="ARBA00022692"/>
    </source>
</evidence>
<name>A0ABX2JIZ6_9SPHN</name>
<feature type="transmembrane region" description="Helical" evidence="6">
    <location>
        <begin position="77"/>
        <end position="98"/>
    </location>
</feature>
<evidence type="ECO:0000313" key="7">
    <source>
        <dbReference type="EMBL" id="NTS65596.1"/>
    </source>
</evidence>
<dbReference type="PANTHER" id="PTHR10057:SF0">
    <property type="entry name" value="TRANSLOCATOR PROTEIN"/>
    <property type="match status" value="1"/>
</dbReference>